<gene>
    <name evidence="2" type="ORF">HMPREF1630_06845</name>
</gene>
<feature type="transmembrane region" description="Helical" evidence="1">
    <location>
        <begin position="37"/>
        <end position="57"/>
    </location>
</feature>
<evidence type="ECO:0000313" key="2">
    <source>
        <dbReference type="EMBL" id="KGF03515.1"/>
    </source>
</evidence>
<dbReference type="OrthoDB" id="9781459at2"/>
<evidence type="ECO:0000256" key="1">
    <source>
        <dbReference type="SAM" id="Phobius"/>
    </source>
</evidence>
<dbReference type="RefSeq" id="WP_037328259.1">
    <property type="nucleotide sequence ID" value="NZ_JRMW01000038.1"/>
</dbReference>
<feature type="transmembrane region" description="Helical" evidence="1">
    <location>
        <begin position="64"/>
        <end position="80"/>
    </location>
</feature>
<dbReference type="InterPro" id="IPR011733">
    <property type="entry name" value="CHP02185_IM"/>
</dbReference>
<dbReference type="Proteomes" id="UP000029579">
    <property type="component" value="Unassembled WGS sequence"/>
</dbReference>
<dbReference type="eggNOG" id="ENOG502ZCKX">
    <property type="taxonomic scope" value="Bacteria"/>
</dbReference>
<dbReference type="EMBL" id="JRMW01000038">
    <property type="protein sequence ID" value="KGF03515.1"/>
    <property type="molecule type" value="Genomic_DNA"/>
</dbReference>
<feature type="transmembrane region" description="Helical" evidence="1">
    <location>
        <begin position="161"/>
        <end position="181"/>
    </location>
</feature>
<dbReference type="NCBIfam" id="TIGR02185">
    <property type="entry name" value="Trep_Strep"/>
    <property type="match status" value="1"/>
</dbReference>
<evidence type="ECO:0000313" key="3">
    <source>
        <dbReference type="Proteomes" id="UP000029579"/>
    </source>
</evidence>
<feature type="transmembrane region" description="Helical" evidence="1">
    <location>
        <begin position="86"/>
        <end position="102"/>
    </location>
</feature>
<dbReference type="AlphaFoldDB" id="A0A095X0B7"/>
<comment type="caution">
    <text evidence="2">The sequence shown here is derived from an EMBL/GenBank/DDBJ whole genome shotgun (WGS) entry which is preliminary data.</text>
</comment>
<reference evidence="2 3" key="1">
    <citation type="submission" date="2014-07" db="EMBL/GenBank/DDBJ databases">
        <authorList>
            <person name="McCorrison J."/>
            <person name="Sanka R."/>
            <person name="Torralba M."/>
            <person name="Gillis M."/>
            <person name="Haft D.H."/>
            <person name="Methe B."/>
            <person name="Sutton G."/>
            <person name="Nelson K.E."/>
        </authorList>
    </citation>
    <scope>NUCLEOTIDE SEQUENCE [LARGE SCALE GENOMIC DNA]</scope>
    <source>
        <strain evidence="2 3">S7-1-13</strain>
    </source>
</reference>
<sequence>MKTQKKSSKNAVTAGVLIALYFVTYLVIGAISMPVPVLFLLMPMLVALLAAPTYHMLLAKTKSATAIVIAAILPSILLVATGHIPIAPLVAVPAGIIAMFIAKGGNYTDFKKNTISHMFFSLNLFGGFLPIWVMRESYFESVIKGGLDQSFCNTVRAWTPIWMLPVMIIGTFIFSLIGSYFTKKILNKKLESAGVL</sequence>
<name>A0A095X0B7_9FIRM</name>
<protein>
    <recommendedName>
        <fullName evidence="4">Trep_Strep domain-containing protein</fullName>
    </recommendedName>
</protein>
<feature type="transmembrane region" description="Helical" evidence="1">
    <location>
        <begin position="12"/>
        <end position="31"/>
    </location>
</feature>
<keyword evidence="1" id="KW-0812">Transmembrane</keyword>
<proteinExistence type="predicted"/>
<keyword evidence="1" id="KW-1133">Transmembrane helix</keyword>
<keyword evidence="1" id="KW-0472">Membrane</keyword>
<feature type="transmembrane region" description="Helical" evidence="1">
    <location>
        <begin position="114"/>
        <end position="133"/>
    </location>
</feature>
<organism evidence="2 3">
    <name type="scientific">Anaerococcus lactolyticus S7-1-13</name>
    <dbReference type="NCBI Taxonomy" id="1284686"/>
    <lineage>
        <taxon>Bacteria</taxon>
        <taxon>Bacillati</taxon>
        <taxon>Bacillota</taxon>
        <taxon>Tissierellia</taxon>
        <taxon>Tissierellales</taxon>
        <taxon>Peptoniphilaceae</taxon>
        <taxon>Anaerococcus</taxon>
    </lineage>
</organism>
<dbReference type="Pfam" id="PF09605">
    <property type="entry name" value="Trep_Strep"/>
    <property type="match status" value="1"/>
</dbReference>
<evidence type="ECO:0008006" key="4">
    <source>
        <dbReference type="Google" id="ProtNLM"/>
    </source>
</evidence>
<accession>A0A095X0B7</accession>